<evidence type="ECO:0000313" key="1">
    <source>
        <dbReference type="EMBL" id="MBA8945835.1"/>
    </source>
</evidence>
<organism evidence="1 2">
    <name type="scientific">Streptomyces calvus</name>
    <dbReference type="NCBI Taxonomy" id="67282"/>
    <lineage>
        <taxon>Bacteria</taxon>
        <taxon>Bacillati</taxon>
        <taxon>Actinomycetota</taxon>
        <taxon>Actinomycetes</taxon>
        <taxon>Kitasatosporales</taxon>
        <taxon>Streptomycetaceae</taxon>
        <taxon>Streptomyces</taxon>
    </lineage>
</organism>
<protein>
    <submittedName>
        <fullName evidence="1">Uncharacterized protein</fullName>
    </submittedName>
</protein>
<dbReference type="AlphaFoldDB" id="A0AA40SGQ9"/>
<accession>A0AA40SGQ9</accession>
<dbReference type="Proteomes" id="UP000530412">
    <property type="component" value="Unassembled WGS sequence"/>
</dbReference>
<comment type="caution">
    <text evidence="1">The sequence shown here is derived from an EMBL/GenBank/DDBJ whole genome shotgun (WGS) entry which is preliminary data.</text>
</comment>
<reference evidence="1 2" key="1">
    <citation type="submission" date="2020-08" db="EMBL/GenBank/DDBJ databases">
        <title>Genomic Encyclopedia of Type Strains, Phase III (KMG-III): the genomes of soil and plant-associated and newly described type strains.</title>
        <authorList>
            <person name="Whitman W."/>
        </authorList>
    </citation>
    <scope>NUCLEOTIDE SEQUENCE [LARGE SCALE GENOMIC DNA]</scope>
    <source>
        <strain evidence="1 2">CECT 3271</strain>
    </source>
</reference>
<name>A0AA40SGQ9_9ACTN</name>
<gene>
    <name evidence="1" type="ORF">FHS33_004284</name>
</gene>
<dbReference type="EMBL" id="JACJIE010000010">
    <property type="protein sequence ID" value="MBA8945835.1"/>
    <property type="molecule type" value="Genomic_DNA"/>
</dbReference>
<sequence length="72" mass="8015">MSEHVETPPSGRRRKPHKVYLPGFIDEEDIGLGDVIRKATSMAGVRPCGGCNERAERLNDWMVFSTRPSADS</sequence>
<dbReference type="RefSeq" id="WP_142196905.1">
    <property type="nucleotide sequence ID" value="NZ_BMSU01000003.1"/>
</dbReference>
<evidence type="ECO:0000313" key="2">
    <source>
        <dbReference type="Proteomes" id="UP000530412"/>
    </source>
</evidence>
<proteinExistence type="predicted"/>